<gene>
    <name evidence="2" type="ORF">B0H17DRAFT_605404</name>
</gene>
<reference evidence="2" key="1">
    <citation type="submission" date="2023-03" db="EMBL/GenBank/DDBJ databases">
        <title>Massive genome expansion in bonnet fungi (Mycena s.s.) driven by repeated elements and novel gene families across ecological guilds.</title>
        <authorList>
            <consortium name="Lawrence Berkeley National Laboratory"/>
            <person name="Harder C.B."/>
            <person name="Miyauchi S."/>
            <person name="Viragh M."/>
            <person name="Kuo A."/>
            <person name="Thoen E."/>
            <person name="Andreopoulos B."/>
            <person name="Lu D."/>
            <person name="Skrede I."/>
            <person name="Drula E."/>
            <person name="Henrissat B."/>
            <person name="Morin E."/>
            <person name="Kohler A."/>
            <person name="Barry K."/>
            <person name="LaButti K."/>
            <person name="Morin E."/>
            <person name="Salamov A."/>
            <person name="Lipzen A."/>
            <person name="Mereny Z."/>
            <person name="Hegedus B."/>
            <person name="Baldrian P."/>
            <person name="Stursova M."/>
            <person name="Weitz H."/>
            <person name="Taylor A."/>
            <person name="Grigoriev I.V."/>
            <person name="Nagy L.G."/>
            <person name="Martin F."/>
            <person name="Kauserud H."/>
        </authorList>
    </citation>
    <scope>NUCLEOTIDE SEQUENCE</scope>
    <source>
        <strain evidence="2">CBHHK067</strain>
    </source>
</reference>
<accession>A0AAD7GUZ8</accession>
<organism evidence="2 3">
    <name type="scientific">Mycena rosella</name>
    <name type="common">Pink bonnet</name>
    <name type="synonym">Agaricus rosellus</name>
    <dbReference type="NCBI Taxonomy" id="1033263"/>
    <lineage>
        <taxon>Eukaryota</taxon>
        <taxon>Fungi</taxon>
        <taxon>Dikarya</taxon>
        <taxon>Basidiomycota</taxon>
        <taxon>Agaricomycotina</taxon>
        <taxon>Agaricomycetes</taxon>
        <taxon>Agaricomycetidae</taxon>
        <taxon>Agaricales</taxon>
        <taxon>Marasmiineae</taxon>
        <taxon>Mycenaceae</taxon>
        <taxon>Mycena</taxon>
    </lineage>
</organism>
<dbReference type="Proteomes" id="UP001221757">
    <property type="component" value="Unassembled WGS sequence"/>
</dbReference>
<evidence type="ECO:0000313" key="3">
    <source>
        <dbReference type="Proteomes" id="UP001221757"/>
    </source>
</evidence>
<dbReference type="EMBL" id="JARKIE010000007">
    <property type="protein sequence ID" value="KAJ7705985.1"/>
    <property type="molecule type" value="Genomic_DNA"/>
</dbReference>
<evidence type="ECO:0000313" key="2">
    <source>
        <dbReference type="EMBL" id="KAJ7705985.1"/>
    </source>
</evidence>
<name>A0AAD7GUZ8_MYCRO</name>
<feature type="compositionally biased region" description="Low complexity" evidence="1">
    <location>
        <begin position="90"/>
        <end position="101"/>
    </location>
</feature>
<dbReference type="AlphaFoldDB" id="A0AAD7GUZ8"/>
<feature type="region of interest" description="Disordered" evidence="1">
    <location>
        <begin position="80"/>
        <end position="101"/>
    </location>
</feature>
<protein>
    <submittedName>
        <fullName evidence="2">Uncharacterized protein</fullName>
    </submittedName>
</protein>
<sequence>MLLRIHTRRSFLQHVPLCCQIKLPTSPKPLLHWRDDAPDVYPAHDRSSRTRSVGGVVERPLPYISRAREYSLFHYPQPPNPIQPNHHHTTAAQAQAEAPTASIAREVEANAEEAKTVAEDAAFNAQAKGSALTGQSATDRLTTEASVKTGAAVEQGQHDVGAAKATAAGYVSSAVEQTKNLANSAVATAQSYLPPPSGANGTHTTGDVVTGLQAGASAALQTTKEYLAAAQETAKPYLSSAQETAKPYLASAQETAQPHLVKARDVAQSYLPGTATTQTAPVSSDTTAA</sequence>
<comment type="caution">
    <text evidence="2">The sequence shown here is derived from an EMBL/GenBank/DDBJ whole genome shotgun (WGS) entry which is preliminary data.</text>
</comment>
<proteinExistence type="predicted"/>
<keyword evidence="3" id="KW-1185">Reference proteome</keyword>
<evidence type="ECO:0000256" key="1">
    <source>
        <dbReference type="SAM" id="MobiDB-lite"/>
    </source>
</evidence>